<evidence type="ECO:0000313" key="1">
    <source>
        <dbReference type="EnsemblPlants" id="AVESA.00010b.r2.1DG0164940.1.CDS"/>
    </source>
</evidence>
<reference evidence="1" key="1">
    <citation type="submission" date="2021-05" db="EMBL/GenBank/DDBJ databases">
        <authorList>
            <person name="Scholz U."/>
            <person name="Mascher M."/>
            <person name="Fiebig A."/>
        </authorList>
    </citation>
    <scope>NUCLEOTIDE SEQUENCE [LARGE SCALE GENOMIC DNA]</scope>
</reference>
<accession>A0ACD5U1M5</accession>
<name>A0ACD5U1M5_AVESA</name>
<sequence length="403" mass="43579">MAPPHPPAPSTVSGTMLKVVFEAAGDDDLSVFKELVTMLDEGRGRPKEAIEALRWEGVEELEGVGVLQAAASKGSLEVCRYLVEELRVDVNGADKEGRTPLFFAILCNAGVGTAKYLLDCGADPDKASHDGFSPLHSAAGSGDCETVKLLLLKGAYVDPVAICGTPLHCAATKDHYTIEKILLDHNADCNKMVDGKTPLIAAIDADSRNCMLLLIRAGADRDGALTYAMENLHSEKLVSNDFVNCVKQDVAAKHIVPDGDEPLSKKKIRAAGFKKLANHSFKMKDFANHSFKMKDYLAAVGSYSVAMALDPDDATLYSNRSACWLLMGDGDRALVDANQCRKMRPDWPKACYRQGAALMLLKDYKGACECFLDGLKLDPANTEIEDALWNAYDAMADVSKNQG</sequence>
<dbReference type="EnsemblPlants" id="AVESA.00010b.r2.1DG0164940.1">
    <property type="protein sequence ID" value="AVESA.00010b.r2.1DG0164940.1.CDS"/>
    <property type="gene ID" value="AVESA.00010b.r2.1DG0164940"/>
</dbReference>
<protein>
    <submittedName>
        <fullName evidence="1">Uncharacterized protein</fullName>
    </submittedName>
</protein>
<dbReference type="Proteomes" id="UP001732700">
    <property type="component" value="Chromosome 1D"/>
</dbReference>
<organism evidence="1 2">
    <name type="scientific">Avena sativa</name>
    <name type="common">Oat</name>
    <dbReference type="NCBI Taxonomy" id="4498"/>
    <lineage>
        <taxon>Eukaryota</taxon>
        <taxon>Viridiplantae</taxon>
        <taxon>Streptophyta</taxon>
        <taxon>Embryophyta</taxon>
        <taxon>Tracheophyta</taxon>
        <taxon>Spermatophyta</taxon>
        <taxon>Magnoliopsida</taxon>
        <taxon>Liliopsida</taxon>
        <taxon>Poales</taxon>
        <taxon>Poaceae</taxon>
        <taxon>BOP clade</taxon>
        <taxon>Pooideae</taxon>
        <taxon>Poodae</taxon>
        <taxon>Poeae</taxon>
        <taxon>Poeae Chloroplast Group 1 (Aveneae type)</taxon>
        <taxon>Aveninae</taxon>
        <taxon>Avena</taxon>
    </lineage>
</organism>
<proteinExistence type="predicted"/>
<keyword evidence="2" id="KW-1185">Reference proteome</keyword>
<evidence type="ECO:0000313" key="2">
    <source>
        <dbReference type="Proteomes" id="UP001732700"/>
    </source>
</evidence>
<reference evidence="1" key="2">
    <citation type="submission" date="2025-09" db="UniProtKB">
        <authorList>
            <consortium name="EnsemblPlants"/>
        </authorList>
    </citation>
    <scope>IDENTIFICATION</scope>
</reference>